<sequence>MTAPDAQGWREKQAATIMKQHREALGYDPTALRCAYGDAANLIDAIRKDLEPRKPLRGESGRRAEAVAAALKHAADAVWAMRESVSTLPPPPREGGG</sequence>
<reference evidence="2" key="1">
    <citation type="journal article" date="2021" name="Syst. Appl. Microbiol.">
        <title>Roseomonas hellenica sp. nov., isolated from roots of wild-growing Alkanna tinctoria.</title>
        <authorList>
            <person name="Rat A."/>
            <person name="Naranjo H.D."/>
            <person name="Lebbe L."/>
            <person name="Cnockaert M."/>
            <person name="Krigas N."/>
            <person name="Grigoriadou K."/>
            <person name="Maloupa E."/>
            <person name="Willems A."/>
        </authorList>
    </citation>
    <scope>NUCLEOTIDE SEQUENCE [LARGE SCALE GENOMIC DNA]</scope>
    <source>
        <strain evidence="2">LMG 31159</strain>
    </source>
</reference>
<organism evidence="1 2">
    <name type="scientific">Neoroseomonas terrae</name>
    <dbReference type="NCBI Taxonomy" id="424799"/>
    <lineage>
        <taxon>Bacteria</taxon>
        <taxon>Pseudomonadati</taxon>
        <taxon>Pseudomonadota</taxon>
        <taxon>Alphaproteobacteria</taxon>
        <taxon>Acetobacterales</taxon>
        <taxon>Acetobacteraceae</taxon>
        <taxon>Neoroseomonas</taxon>
    </lineage>
</organism>
<protein>
    <recommendedName>
        <fullName evidence="3">Terminase small subunit</fullName>
    </recommendedName>
</protein>
<evidence type="ECO:0008006" key="3">
    <source>
        <dbReference type="Google" id="ProtNLM"/>
    </source>
</evidence>
<keyword evidence="2" id="KW-1185">Reference proteome</keyword>
<evidence type="ECO:0000313" key="1">
    <source>
        <dbReference type="EMBL" id="MBR0648102.1"/>
    </source>
</evidence>
<dbReference type="Proteomes" id="UP000698752">
    <property type="component" value="Unassembled WGS sequence"/>
</dbReference>
<gene>
    <name evidence="1" type="ORF">GXW78_00380</name>
</gene>
<name>A0ABS5EBP0_9PROT</name>
<accession>A0ABS5EBP0</accession>
<dbReference type="EMBL" id="JAAEDI010000001">
    <property type="protein sequence ID" value="MBR0648102.1"/>
    <property type="molecule type" value="Genomic_DNA"/>
</dbReference>
<evidence type="ECO:0000313" key="2">
    <source>
        <dbReference type="Proteomes" id="UP000698752"/>
    </source>
</evidence>
<dbReference type="RefSeq" id="WP_211865025.1">
    <property type="nucleotide sequence ID" value="NZ_JAAEDI010000001.1"/>
</dbReference>
<proteinExistence type="predicted"/>
<comment type="caution">
    <text evidence="1">The sequence shown here is derived from an EMBL/GenBank/DDBJ whole genome shotgun (WGS) entry which is preliminary data.</text>
</comment>